<keyword evidence="9" id="KW-1185">Reference proteome</keyword>
<feature type="binding site" evidence="7">
    <location>
        <position position="67"/>
    </location>
    <ligand>
        <name>Mg(2+)</name>
        <dbReference type="ChEBI" id="CHEBI:18420"/>
        <label>1</label>
        <note>catalytic</note>
    </ligand>
</feature>
<comment type="subcellular location">
    <subcellularLocation>
        <location evidence="6">Cell inner membrane</location>
        <topology evidence="6">Peripheral membrane protein</topology>
        <orientation evidence="6">Cytoplasmic side</orientation>
    </subcellularLocation>
</comment>
<evidence type="ECO:0000256" key="2">
    <source>
        <dbReference type="ARBA" id="ARBA00022475"/>
    </source>
</evidence>
<name>A0A840AC27_9PROT</name>
<reference evidence="8 9" key="1">
    <citation type="submission" date="2020-08" db="EMBL/GenBank/DDBJ databases">
        <title>Genomic Encyclopedia of Type Strains, Phase IV (KMG-IV): sequencing the most valuable type-strain genomes for metagenomic binning, comparative biology and taxonomic classification.</title>
        <authorList>
            <person name="Goeker M."/>
        </authorList>
    </citation>
    <scope>NUCLEOTIDE SEQUENCE [LARGE SCALE GENOMIC DNA]</scope>
    <source>
        <strain evidence="8 9">DSM 19979</strain>
    </source>
</reference>
<dbReference type="PANTHER" id="PTHR43028:SF5">
    <property type="entry name" value="3'(2'),5'-BISPHOSPHATE NUCLEOTIDASE 1"/>
    <property type="match status" value="1"/>
</dbReference>
<dbReference type="InterPro" id="IPR000760">
    <property type="entry name" value="Inositol_monophosphatase-like"/>
</dbReference>
<feature type="binding site" evidence="6">
    <location>
        <position position="213"/>
    </location>
    <ligand>
        <name>substrate</name>
    </ligand>
</feature>
<dbReference type="Gene3D" id="3.30.540.10">
    <property type="entry name" value="Fructose-1,6-Bisphosphatase, subunit A, domain 1"/>
    <property type="match status" value="1"/>
</dbReference>
<comment type="catalytic activity">
    <reaction evidence="6">
        <text>adenosine 3',5'-bisphosphate + H2O = AMP + phosphate</text>
        <dbReference type="Rhea" id="RHEA:10040"/>
        <dbReference type="ChEBI" id="CHEBI:15377"/>
        <dbReference type="ChEBI" id="CHEBI:43474"/>
        <dbReference type="ChEBI" id="CHEBI:58343"/>
        <dbReference type="ChEBI" id="CHEBI:456215"/>
        <dbReference type="EC" id="3.1.3.7"/>
    </reaction>
</comment>
<feature type="binding site" evidence="6">
    <location>
        <position position="89"/>
    </location>
    <ligand>
        <name>Mg(2+)</name>
        <dbReference type="ChEBI" id="CHEBI:18420"/>
        <label>2</label>
    </ligand>
</feature>
<comment type="caution">
    <text evidence="8">The sequence shown here is derived from an EMBL/GenBank/DDBJ whole genome shotgun (WGS) entry which is preliminary data.</text>
</comment>
<dbReference type="Proteomes" id="UP000553193">
    <property type="component" value="Unassembled WGS sequence"/>
</dbReference>
<gene>
    <name evidence="6" type="primary">cysQ</name>
    <name evidence="8" type="ORF">GGQ83_001889</name>
</gene>
<feature type="binding site" evidence="6">
    <location>
        <position position="88"/>
    </location>
    <ligand>
        <name>Mg(2+)</name>
        <dbReference type="ChEBI" id="CHEBI:18420"/>
        <label>1</label>
    </ligand>
</feature>
<feature type="binding site" evidence="7">
    <location>
        <position position="213"/>
    </location>
    <ligand>
        <name>Mg(2+)</name>
        <dbReference type="ChEBI" id="CHEBI:18420"/>
        <label>1</label>
        <note>catalytic</note>
    </ligand>
</feature>
<feature type="binding site" evidence="7">
    <location>
        <position position="86"/>
    </location>
    <ligand>
        <name>Mg(2+)</name>
        <dbReference type="ChEBI" id="CHEBI:18420"/>
        <label>1</label>
        <note>catalytic</note>
    </ligand>
</feature>
<evidence type="ECO:0000256" key="4">
    <source>
        <dbReference type="ARBA" id="ARBA00022801"/>
    </source>
</evidence>
<dbReference type="EMBL" id="JACIDJ010000002">
    <property type="protein sequence ID" value="MBB3898452.1"/>
    <property type="molecule type" value="Genomic_DNA"/>
</dbReference>
<protein>
    <recommendedName>
        <fullName evidence="6">3'(2'),5'-bisphosphate nucleotidase CysQ</fullName>
        <ecNumber evidence="6">3.1.3.7</ecNumber>
    </recommendedName>
    <alternativeName>
        <fullName evidence="6">3'(2'),5-bisphosphonucleoside 3'(2')-phosphohydrolase</fullName>
    </alternativeName>
    <alternativeName>
        <fullName evidence="6">3'-phosphoadenosine 5'-phosphate phosphatase</fullName>
        <shortName evidence="6">PAP phosphatase</shortName>
    </alternativeName>
</protein>
<dbReference type="GO" id="GO:0000287">
    <property type="term" value="F:magnesium ion binding"/>
    <property type="evidence" value="ECO:0007669"/>
    <property type="project" value="UniProtKB-UniRule"/>
</dbReference>
<dbReference type="AlphaFoldDB" id="A0A840AC27"/>
<proteinExistence type="inferred from homology"/>
<evidence type="ECO:0000256" key="6">
    <source>
        <dbReference type="HAMAP-Rule" id="MF_02095"/>
    </source>
</evidence>
<dbReference type="EC" id="3.1.3.7" evidence="6"/>
<comment type="similarity">
    <text evidence="1 6">Belongs to the inositol monophosphatase superfamily. CysQ family.</text>
</comment>
<keyword evidence="5 6" id="KW-0472">Membrane</keyword>
<comment type="function">
    <text evidence="6">Converts adenosine-3',5'-bisphosphate (PAP) to AMP.</text>
</comment>
<feature type="binding site" evidence="7">
    <location>
        <position position="89"/>
    </location>
    <ligand>
        <name>Mg(2+)</name>
        <dbReference type="ChEBI" id="CHEBI:18420"/>
        <label>1</label>
        <note>catalytic</note>
    </ligand>
</feature>
<keyword evidence="4 6" id="KW-0378">Hydrolase</keyword>
<evidence type="ECO:0000256" key="1">
    <source>
        <dbReference type="ARBA" id="ARBA00005289"/>
    </source>
</evidence>
<keyword evidence="6 7" id="KW-0460">Magnesium</keyword>
<dbReference type="RefSeq" id="WP_184383511.1">
    <property type="nucleotide sequence ID" value="NZ_JACIDJ010000002.1"/>
</dbReference>
<keyword evidence="2 6" id="KW-1003">Cell membrane</keyword>
<accession>A0A840AC27</accession>
<evidence type="ECO:0000313" key="9">
    <source>
        <dbReference type="Proteomes" id="UP000553193"/>
    </source>
</evidence>
<keyword evidence="3 6" id="KW-0997">Cell inner membrane</keyword>
<feature type="binding site" evidence="6">
    <location>
        <begin position="88"/>
        <end position="91"/>
    </location>
    <ligand>
        <name>substrate</name>
    </ligand>
</feature>
<feature type="binding site" evidence="6">
    <location>
        <position position="67"/>
    </location>
    <ligand>
        <name>substrate</name>
    </ligand>
</feature>
<dbReference type="PROSITE" id="PS00630">
    <property type="entry name" value="IMP_2"/>
    <property type="match status" value="1"/>
</dbReference>
<keyword evidence="6 7" id="KW-0479">Metal-binding</keyword>
<comment type="cofactor">
    <cofactor evidence="6 7">
        <name>Mg(2+)</name>
        <dbReference type="ChEBI" id="CHEBI:18420"/>
    </cofactor>
</comment>
<feature type="binding site" evidence="6">
    <location>
        <position position="213"/>
    </location>
    <ligand>
        <name>Mg(2+)</name>
        <dbReference type="ChEBI" id="CHEBI:18420"/>
        <label>2</label>
    </ligand>
</feature>
<sequence>MDHSALLELAARLAHDAGQAIEAIRRAGFEVERKGDASPVTAADRISEGIITEGLRAAAPDIPIIAEEAMSDGVIPPVAPRFWLVDPLDGTKEFAAGIPEYCTCIALIENGRAVLGVLGAPAEPAIYAGILGQGAWVERGGVRRPMKARPTPATGLVLMASRSHRKDTGEAGFRPPVPVIETIPMGSALKYARIAEGVADVCPRLDGRTMEWDTAAAQAVLEAAGGRMFDPHGHTLRYGKAQYRNEGFIAWGAE</sequence>
<evidence type="ECO:0000256" key="7">
    <source>
        <dbReference type="PIRSR" id="PIRSR600760-2"/>
    </source>
</evidence>
<evidence type="ECO:0000256" key="5">
    <source>
        <dbReference type="ARBA" id="ARBA00023136"/>
    </source>
</evidence>
<dbReference type="GO" id="GO:0046854">
    <property type="term" value="P:phosphatidylinositol phosphate biosynthetic process"/>
    <property type="evidence" value="ECO:0007669"/>
    <property type="project" value="InterPro"/>
</dbReference>
<dbReference type="CDD" id="cd01638">
    <property type="entry name" value="CysQ"/>
    <property type="match status" value="1"/>
</dbReference>
<dbReference type="PANTHER" id="PTHR43028">
    <property type="entry name" value="3'(2'),5'-BISPHOSPHATE NUCLEOTIDASE 1"/>
    <property type="match status" value="1"/>
</dbReference>
<dbReference type="SUPFAM" id="SSF56655">
    <property type="entry name" value="Carbohydrate phosphatase"/>
    <property type="match status" value="1"/>
</dbReference>
<dbReference type="GO" id="GO:0000103">
    <property type="term" value="P:sulfate assimilation"/>
    <property type="evidence" value="ECO:0007669"/>
    <property type="project" value="TreeGrafter"/>
</dbReference>
<dbReference type="HAMAP" id="MF_02095">
    <property type="entry name" value="CysQ"/>
    <property type="match status" value="1"/>
</dbReference>
<dbReference type="GO" id="GO:0005886">
    <property type="term" value="C:plasma membrane"/>
    <property type="evidence" value="ECO:0007669"/>
    <property type="project" value="UniProtKB-SubCell"/>
</dbReference>
<organism evidence="8 9">
    <name type="scientific">Roseococcus suduntuyensis</name>
    <dbReference type="NCBI Taxonomy" id="455361"/>
    <lineage>
        <taxon>Bacteria</taxon>
        <taxon>Pseudomonadati</taxon>
        <taxon>Pseudomonadota</taxon>
        <taxon>Alphaproteobacteria</taxon>
        <taxon>Acetobacterales</taxon>
        <taxon>Roseomonadaceae</taxon>
        <taxon>Roseococcus</taxon>
    </lineage>
</organism>
<feature type="binding site" evidence="6">
    <location>
        <position position="86"/>
    </location>
    <ligand>
        <name>Mg(2+)</name>
        <dbReference type="ChEBI" id="CHEBI:18420"/>
        <label>2</label>
    </ligand>
</feature>
<feature type="binding site" evidence="6">
    <location>
        <position position="67"/>
    </location>
    <ligand>
        <name>Mg(2+)</name>
        <dbReference type="ChEBI" id="CHEBI:18420"/>
        <label>1</label>
    </ligand>
</feature>
<dbReference type="Gene3D" id="3.40.190.80">
    <property type="match status" value="1"/>
</dbReference>
<feature type="binding site" evidence="6">
    <location>
        <position position="86"/>
    </location>
    <ligand>
        <name>Mg(2+)</name>
        <dbReference type="ChEBI" id="CHEBI:18420"/>
        <label>1</label>
    </ligand>
</feature>
<feature type="binding site" evidence="7">
    <location>
        <position position="88"/>
    </location>
    <ligand>
        <name>Mg(2+)</name>
        <dbReference type="ChEBI" id="CHEBI:18420"/>
        <label>1</label>
        <note>catalytic</note>
    </ligand>
</feature>
<evidence type="ECO:0000313" key="8">
    <source>
        <dbReference type="EMBL" id="MBB3898452.1"/>
    </source>
</evidence>
<dbReference type="InterPro" id="IPR050725">
    <property type="entry name" value="CysQ/Inositol_MonoPase"/>
</dbReference>
<dbReference type="InterPro" id="IPR020550">
    <property type="entry name" value="Inositol_monophosphatase_CS"/>
</dbReference>
<dbReference type="GO" id="GO:0008441">
    <property type="term" value="F:3'(2'),5'-bisphosphate nucleotidase activity"/>
    <property type="evidence" value="ECO:0007669"/>
    <property type="project" value="UniProtKB-UniRule"/>
</dbReference>
<evidence type="ECO:0000256" key="3">
    <source>
        <dbReference type="ARBA" id="ARBA00022519"/>
    </source>
</evidence>
<dbReference type="GO" id="GO:0050427">
    <property type="term" value="P:3'-phosphoadenosine 5'-phosphosulfate metabolic process"/>
    <property type="evidence" value="ECO:0007669"/>
    <property type="project" value="TreeGrafter"/>
</dbReference>
<dbReference type="PRINTS" id="PR00377">
    <property type="entry name" value="IMPHPHTASES"/>
</dbReference>
<dbReference type="Pfam" id="PF00459">
    <property type="entry name" value="Inositol_P"/>
    <property type="match status" value="1"/>
</dbReference>
<dbReference type="InterPro" id="IPR006240">
    <property type="entry name" value="CysQ"/>
</dbReference>